<name>A0AC34Q6S3_9BILA</name>
<evidence type="ECO:0000313" key="1">
    <source>
        <dbReference type="Proteomes" id="UP000887576"/>
    </source>
</evidence>
<reference evidence="2" key="1">
    <citation type="submission" date="2022-11" db="UniProtKB">
        <authorList>
            <consortium name="WormBaseParasite"/>
        </authorList>
    </citation>
    <scope>IDENTIFICATION</scope>
</reference>
<accession>A0AC34Q6S3</accession>
<sequence>MAKKIVKDLNTRQLNKLKHRLNRAGKSGRLKRHQVKAVQKIQDKRRAKQQGKMYELIDDYEHVRKHNETESNEEFEELKTNLLGKKLNKEMKMEKEKAIKVEKEKESESEESSDDEAMALDMLDDEMEGYMEVKNEIED</sequence>
<dbReference type="WBParaSite" id="JU765_v2.g13464.t1">
    <property type="protein sequence ID" value="JU765_v2.g13464.t1"/>
    <property type="gene ID" value="JU765_v2.g13464"/>
</dbReference>
<dbReference type="Proteomes" id="UP000887576">
    <property type="component" value="Unplaced"/>
</dbReference>
<protein>
    <submittedName>
        <fullName evidence="2">Uncharacterized protein</fullName>
    </submittedName>
</protein>
<proteinExistence type="predicted"/>
<organism evidence="1 2">
    <name type="scientific">Panagrolaimus sp. JU765</name>
    <dbReference type="NCBI Taxonomy" id="591449"/>
    <lineage>
        <taxon>Eukaryota</taxon>
        <taxon>Metazoa</taxon>
        <taxon>Ecdysozoa</taxon>
        <taxon>Nematoda</taxon>
        <taxon>Chromadorea</taxon>
        <taxon>Rhabditida</taxon>
        <taxon>Tylenchina</taxon>
        <taxon>Panagrolaimomorpha</taxon>
        <taxon>Panagrolaimoidea</taxon>
        <taxon>Panagrolaimidae</taxon>
        <taxon>Panagrolaimus</taxon>
    </lineage>
</organism>
<evidence type="ECO:0000313" key="2">
    <source>
        <dbReference type="WBParaSite" id="JU765_v2.g13464.t1"/>
    </source>
</evidence>